<organism evidence="4 5">
    <name type="scientific">Propionicimonas paludicola</name>
    <dbReference type="NCBI Taxonomy" id="185243"/>
    <lineage>
        <taxon>Bacteria</taxon>
        <taxon>Bacillati</taxon>
        <taxon>Actinomycetota</taxon>
        <taxon>Actinomycetes</taxon>
        <taxon>Propionibacteriales</taxon>
        <taxon>Nocardioidaceae</taxon>
        <taxon>Propionicimonas</taxon>
    </lineage>
</organism>
<dbReference type="OrthoDB" id="186919at2"/>
<keyword evidence="5" id="KW-1185">Reference proteome</keyword>
<feature type="domain" description="DUF4349" evidence="3">
    <location>
        <begin position="109"/>
        <end position="316"/>
    </location>
</feature>
<feature type="region of interest" description="Disordered" evidence="1">
    <location>
        <begin position="327"/>
        <end position="365"/>
    </location>
</feature>
<dbReference type="AlphaFoldDB" id="A0A2A9CPS9"/>
<feature type="transmembrane region" description="Helical" evidence="2">
    <location>
        <begin position="290"/>
        <end position="317"/>
    </location>
</feature>
<protein>
    <submittedName>
        <fullName evidence="4">Uncharacterized protein DUF4349</fullName>
    </submittedName>
</protein>
<comment type="caution">
    <text evidence="4">The sequence shown here is derived from an EMBL/GenBank/DDBJ whole genome shotgun (WGS) entry which is preliminary data.</text>
</comment>
<name>A0A2A9CPS9_9ACTN</name>
<evidence type="ECO:0000259" key="3">
    <source>
        <dbReference type="Pfam" id="PF14257"/>
    </source>
</evidence>
<evidence type="ECO:0000313" key="4">
    <source>
        <dbReference type="EMBL" id="PFG16457.1"/>
    </source>
</evidence>
<keyword evidence="2" id="KW-1133">Transmembrane helix</keyword>
<sequence length="365" mass="37374">MASGPRGHSAPDGRLSGGEFLDENCHTLLGCGVYLGMKKLLTVVLLSVLALTGCSGAGAGAGEGDGPAAEPSAASGGTGYSLPDSAPRPGLPGDKGLPSTGGSDQLSPQLVRTAQVALRVPELLPAVARLRLLASSHQGQVTSEQLSLEEGGSATSSYVVLEVAANQLDDALAAVGGLGEVLSRQVTTDDVTTQVADIDARLRNLDASIARLTKLMERAGNLGDLASMEEQLTARQGERDSLAAQQKALAGQVARSTITVTLLTPGQVVTTTTPGFLGGLQAGWDGLIKAFAIAATLLGVLLPFLALAALIVIPILWWRHRRNRRRAAQSTEDVPAAGEAPTATDPDAVSVADADQPTAEQTEKS</sequence>
<dbReference type="Pfam" id="PF14257">
    <property type="entry name" value="DUF4349"/>
    <property type="match status" value="1"/>
</dbReference>
<evidence type="ECO:0000256" key="1">
    <source>
        <dbReference type="SAM" id="MobiDB-lite"/>
    </source>
</evidence>
<evidence type="ECO:0000256" key="2">
    <source>
        <dbReference type="SAM" id="Phobius"/>
    </source>
</evidence>
<reference evidence="4 5" key="1">
    <citation type="submission" date="2017-10" db="EMBL/GenBank/DDBJ databases">
        <title>Sequencing the genomes of 1000 actinobacteria strains.</title>
        <authorList>
            <person name="Klenk H.-P."/>
        </authorList>
    </citation>
    <scope>NUCLEOTIDE SEQUENCE [LARGE SCALE GENOMIC DNA]</scope>
    <source>
        <strain evidence="4 5">DSM 15597</strain>
    </source>
</reference>
<accession>A0A2A9CPS9</accession>
<dbReference type="InterPro" id="IPR025645">
    <property type="entry name" value="DUF4349"/>
</dbReference>
<evidence type="ECO:0000313" key="5">
    <source>
        <dbReference type="Proteomes" id="UP000226079"/>
    </source>
</evidence>
<gene>
    <name evidence="4" type="ORF">ATK74_0995</name>
</gene>
<feature type="region of interest" description="Disordered" evidence="1">
    <location>
        <begin position="59"/>
        <end position="106"/>
    </location>
</feature>
<keyword evidence="2" id="KW-0472">Membrane</keyword>
<dbReference type="Proteomes" id="UP000226079">
    <property type="component" value="Unassembled WGS sequence"/>
</dbReference>
<proteinExistence type="predicted"/>
<feature type="compositionally biased region" description="Low complexity" evidence="1">
    <location>
        <begin position="66"/>
        <end position="75"/>
    </location>
</feature>
<keyword evidence="2" id="KW-0812">Transmembrane</keyword>
<dbReference type="EMBL" id="PDJC01000001">
    <property type="protein sequence ID" value="PFG16457.1"/>
    <property type="molecule type" value="Genomic_DNA"/>
</dbReference>